<protein>
    <recommendedName>
        <fullName evidence="3">Type I-C CRISPR-associated protein Cas8c/Csd1</fullName>
    </recommendedName>
</protein>
<evidence type="ECO:0000313" key="1">
    <source>
        <dbReference type="EMBL" id="GEN96487.1"/>
    </source>
</evidence>
<dbReference type="Proteomes" id="UP000321868">
    <property type="component" value="Unassembled WGS sequence"/>
</dbReference>
<sequence length="643" mass="75382">MDFFTSLLKTYEKAEEIGLVDQQKGDNPVLLPIYHDNKVIKNNDIYIEILLDNEGAFFKARKFEIGENVIFPVTYESSNRTSTKIAPHPIVDSWYYVMYSELRKEKHQRYLQNLDNWMIQTENNKVEIFLKIIKKFVENPESVELVLNSAFGSDCQIQEEFVDNNGKIQEGSLIFGEKKQKIALKDIKLSFKILEFDGLRDVSVSNFNEMHHDFINYINNNSTEIGIGICNISGKEDRIIKNHRKPKGVFSNGKLISQNNKIAYLGDRFPNENASSDIIKIGYETSEKIHLMIKYLLENNNSHTWLGTSQYLINWFSDDLSNDSQLDIVKPEFDDLFEDDEEEKQVFIKPNEENKKIGSSFVRGQKLFSNNATYNIAILNENKGRIALKYFRQLQVSQLLKNLETWQENYSWKAKTKSGNYKLRTPTFNDIINAAYGIDRERYLELDNDSFKSDQYQQLVTALIDGNPIPSTIVKKLEKNIKQRQKYPNHWSQVQQISLAILHKQYGREFKPMLDHENTNRSYLFGRLLAIFELIETQRYRIDGNNQERITNAERYWNAYTSQPAKLMMNLTNKIKPYEETVKLNAHGIFNKLDKERAEIVQLLSPLMAKKDINDPLDYQFIFGYYAEKQFFYTKQEKNESEE</sequence>
<dbReference type="RefSeq" id="WP_111694569.1">
    <property type="nucleotide sequence ID" value="NZ_BJYQ01000021.1"/>
</dbReference>
<accession>A0A512A9X6</accession>
<dbReference type="EMBL" id="BJYQ01000021">
    <property type="protein sequence ID" value="GEN96487.1"/>
    <property type="molecule type" value="Genomic_DNA"/>
</dbReference>
<dbReference type="NCBIfam" id="TIGR01863">
    <property type="entry name" value="cas_Csd1"/>
    <property type="match status" value="1"/>
</dbReference>
<gene>
    <name evidence="1" type="ORF">SOL01_03610</name>
</gene>
<evidence type="ECO:0008006" key="3">
    <source>
        <dbReference type="Google" id="ProtNLM"/>
    </source>
</evidence>
<proteinExistence type="predicted"/>
<name>A0A512A9X6_STRCR</name>
<organism evidence="1 2">
    <name type="scientific">Streptococcus cristatus</name>
    <dbReference type="NCBI Taxonomy" id="45634"/>
    <lineage>
        <taxon>Bacteria</taxon>
        <taxon>Bacillati</taxon>
        <taxon>Bacillota</taxon>
        <taxon>Bacilli</taxon>
        <taxon>Lactobacillales</taxon>
        <taxon>Streptococcaceae</taxon>
        <taxon>Streptococcus</taxon>
    </lineage>
</organism>
<comment type="caution">
    <text evidence="1">The sequence shown here is derived from an EMBL/GenBank/DDBJ whole genome shotgun (WGS) entry which is preliminary data.</text>
</comment>
<dbReference type="Pfam" id="PF09709">
    <property type="entry name" value="Cas_Csd1"/>
    <property type="match status" value="1"/>
</dbReference>
<reference evidence="1 2" key="1">
    <citation type="submission" date="2019-07" db="EMBL/GenBank/DDBJ databases">
        <title>Whole genome shotgun sequence of Streptococcus oligofermentans NBRC 106105.</title>
        <authorList>
            <person name="Hosoyama A."/>
            <person name="Uohara A."/>
            <person name="Ohji S."/>
            <person name="Ichikawa N."/>
        </authorList>
    </citation>
    <scope>NUCLEOTIDE SEQUENCE [LARGE SCALE GENOMIC DNA]</scope>
    <source>
        <strain evidence="1 2">NBRC 106105</strain>
    </source>
</reference>
<dbReference type="InterPro" id="IPR010144">
    <property type="entry name" value="CRISPR-assoc_prot_Csd1-typ"/>
</dbReference>
<dbReference type="OrthoDB" id="5389988at2"/>
<evidence type="ECO:0000313" key="2">
    <source>
        <dbReference type="Proteomes" id="UP000321868"/>
    </source>
</evidence>
<dbReference type="AlphaFoldDB" id="A0A512A9X6"/>